<dbReference type="AlphaFoldDB" id="A0AAE0CDQ4"/>
<accession>A0AAE0CDQ4</accession>
<gene>
    <name evidence="3" type="ORF">CYMTET_38318</name>
    <name evidence="2" type="ORF">CYMTET_38320</name>
</gene>
<evidence type="ECO:0000256" key="1">
    <source>
        <dbReference type="SAM" id="MobiDB-lite"/>
    </source>
</evidence>
<feature type="compositionally biased region" description="Polar residues" evidence="1">
    <location>
        <begin position="1"/>
        <end position="14"/>
    </location>
</feature>
<organism evidence="3 4">
    <name type="scientific">Cymbomonas tetramitiformis</name>
    <dbReference type="NCBI Taxonomy" id="36881"/>
    <lineage>
        <taxon>Eukaryota</taxon>
        <taxon>Viridiplantae</taxon>
        <taxon>Chlorophyta</taxon>
        <taxon>Pyramimonadophyceae</taxon>
        <taxon>Pyramimonadales</taxon>
        <taxon>Pyramimonadaceae</taxon>
        <taxon>Cymbomonas</taxon>
    </lineage>
</organism>
<dbReference type="EMBL" id="LGRX02025458">
    <property type="protein sequence ID" value="KAK3252379.1"/>
    <property type="molecule type" value="Genomic_DNA"/>
</dbReference>
<feature type="region of interest" description="Disordered" evidence="1">
    <location>
        <begin position="1"/>
        <end position="48"/>
    </location>
</feature>
<proteinExistence type="predicted"/>
<dbReference type="Proteomes" id="UP001190700">
    <property type="component" value="Unassembled WGS sequence"/>
</dbReference>
<keyword evidence="4" id="KW-1185">Reference proteome</keyword>
<comment type="caution">
    <text evidence="3">The sequence shown here is derived from an EMBL/GenBank/DDBJ whole genome shotgun (WGS) entry which is preliminary data.</text>
</comment>
<reference evidence="3 4" key="1">
    <citation type="journal article" date="2015" name="Genome Biol. Evol.">
        <title>Comparative Genomics of a Bacterivorous Green Alga Reveals Evolutionary Causalities and Consequences of Phago-Mixotrophic Mode of Nutrition.</title>
        <authorList>
            <person name="Burns J.A."/>
            <person name="Paasch A."/>
            <person name="Narechania A."/>
            <person name="Kim E."/>
        </authorList>
    </citation>
    <scope>NUCLEOTIDE SEQUENCE [LARGE SCALE GENOMIC DNA]</scope>
    <source>
        <strain evidence="3">PLY_AMNH</strain>
    </source>
</reference>
<evidence type="ECO:0000313" key="2">
    <source>
        <dbReference type="EMBL" id="KAK3252362.1"/>
    </source>
</evidence>
<dbReference type="EMBL" id="LGRX02025459">
    <property type="protein sequence ID" value="KAK3252362.1"/>
    <property type="molecule type" value="Genomic_DNA"/>
</dbReference>
<reference evidence="3" key="2">
    <citation type="submission" date="2023-06" db="EMBL/GenBank/DDBJ databases">
        <title>Long-read-based genome assembly of the green algal bacterivore Cymbomonas tetramitiformis.</title>
        <authorList>
            <person name="Gyaltshen Y."/>
            <person name="Rozenberg A."/>
            <person name="Paasch A."/>
            <person name="Burns J.A."/>
            <person name="Warring S."/>
            <person name="Larson R."/>
            <person name="Maurer-Alcala X."/>
            <person name="Dacks J."/>
            <person name="Kim E."/>
        </authorList>
    </citation>
    <scope>NUCLEOTIDE SEQUENCE</scope>
    <source>
        <strain evidence="3">PLY_AMNH</strain>
    </source>
</reference>
<evidence type="ECO:0000313" key="3">
    <source>
        <dbReference type="EMBL" id="KAK3252379.1"/>
    </source>
</evidence>
<name>A0AAE0CDQ4_9CHLO</name>
<sequence length="120" mass="12711">MSSSVAESILSSPVLTEASPAVPAAPLSEDEEDLESLVSGSDSEDGEVPLDEMLEDVVDQPKRRRTTITVAAAAVQSNHGVEDFSARGRVHAGTMEAEAYELLKKRMLGGLTEEQIAPMA</sequence>
<evidence type="ECO:0000313" key="4">
    <source>
        <dbReference type="Proteomes" id="UP001190700"/>
    </source>
</evidence>
<protein>
    <submittedName>
        <fullName evidence="3">Uncharacterized protein</fullName>
    </submittedName>
</protein>